<dbReference type="InterPro" id="IPR007185">
    <property type="entry name" value="DNA_pol_a/d/e_bsu"/>
</dbReference>
<dbReference type="EMBL" id="JABFTP020000185">
    <property type="protein sequence ID" value="KAL3286446.1"/>
    <property type="molecule type" value="Genomic_DNA"/>
</dbReference>
<evidence type="ECO:0000256" key="5">
    <source>
        <dbReference type="ARBA" id="ARBA00023242"/>
    </source>
</evidence>
<feature type="domain" description="DNA polymerase alpha/delta/epsilon subunit B" evidence="7">
    <location>
        <begin position="289"/>
        <end position="487"/>
    </location>
</feature>
<dbReference type="PANTHER" id="PTHR12708:SF0">
    <property type="entry name" value="DNA POLYMERASE EPSILON SUBUNIT 2"/>
    <property type="match status" value="1"/>
</dbReference>
<dbReference type="Pfam" id="PF04042">
    <property type="entry name" value="DNA_pol_E_B"/>
    <property type="match status" value="1"/>
</dbReference>
<comment type="subcellular location">
    <subcellularLocation>
        <location evidence="1 6">Nucleus</location>
    </subcellularLocation>
</comment>
<dbReference type="GO" id="GO:0008622">
    <property type="term" value="C:epsilon DNA polymerase complex"/>
    <property type="evidence" value="ECO:0007669"/>
    <property type="project" value="UniProtKB-UniRule"/>
</dbReference>
<sequence>MSESELNKDKILKKLQNALKLSGFNVRRELCNNVIEELCKSKVNLTEKNTFEDFITNLSTSLENQCSVGQSIEKEHISKAVEIYLNSGFDRSESAFSVIKAFDFPKFYYDPDRKLYLLSKKKAQLLSEASTKPWIFIERYQTISQKTHRVFLKTSSMSDGHRFKLQTVDFLLTSSNISLEKTLILGSVLQVSEGKYYLEDPTGIVQLDLSHAKFEGGFFVENSFVLVNGLYEDRILTVSTMIMPPGEDYQESRPSFANLNYFGGSSRIPLKDSNNLKEYAAKRPDNILLFFSDVWLDHPLIFDKLEILFDGFQRDPPVAFVFLGNFISELHGSERIDNLKKCFKQLGDLISRYPTLLDNSQFVFVPGLTDPSTPYIVPRLPLPSYVTEDLMKTVPKAVFTTNPCRIQYCHREITVFRADLLHKMLQGTLSKPKRENVSDYITRTVISQAHLTPMSLNSQPVHWDFDYTLRLHPLPDLVVIGDKSESYRGTHKGCTVVNPGPFCENGFEFISYVPYTNEVESCAL</sequence>
<evidence type="ECO:0000256" key="1">
    <source>
        <dbReference type="ARBA" id="ARBA00004123"/>
    </source>
</evidence>
<gene>
    <name evidence="8" type="ORF">HHI36_000953</name>
</gene>
<keyword evidence="3 6" id="KW-0235">DNA replication</keyword>
<dbReference type="PIRSF" id="PIRSF000799">
    <property type="entry name" value="DNA_pol_eps_2"/>
    <property type="match status" value="1"/>
</dbReference>
<keyword evidence="5 6" id="KW-0539">Nucleus</keyword>
<keyword evidence="4 6" id="KW-0238">DNA-binding</keyword>
<dbReference type="GO" id="GO:0006260">
    <property type="term" value="P:DNA replication"/>
    <property type="evidence" value="ECO:0007669"/>
    <property type="project" value="UniProtKB-KW"/>
</dbReference>
<evidence type="ECO:0000256" key="2">
    <source>
        <dbReference type="ARBA" id="ARBA00009560"/>
    </source>
</evidence>
<evidence type="ECO:0000313" key="8">
    <source>
        <dbReference type="EMBL" id="KAL3286446.1"/>
    </source>
</evidence>
<keyword evidence="9" id="KW-1185">Reference proteome</keyword>
<dbReference type="AlphaFoldDB" id="A0ABD2P6M9"/>
<accession>A0ABD2P6M9</accession>
<evidence type="ECO:0000259" key="7">
    <source>
        <dbReference type="Pfam" id="PF04042"/>
    </source>
</evidence>
<reference evidence="8 9" key="1">
    <citation type="journal article" date="2021" name="BMC Biol.">
        <title>Horizontally acquired antibacterial genes associated with adaptive radiation of ladybird beetles.</title>
        <authorList>
            <person name="Li H.S."/>
            <person name="Tang X.F."/>
            <person name="Huang Y.H."/>
            <person name="Xu Z.Y."/>
            <person name="Chen M.L."/>
            <person name="Du X.Y."/>
            <person name="Qiu B.Y."/>
            <person name="Chen P.T."/>
            <person name="Zhang W."/>
            <person name="Slipinski A."/>
            <person name="Escalona H.E."/>
            <person name="Waterhouse R.M."/>
            <person name="Zwick A."/>
            <person name="Pang H."/>
        </authorList>
    </citation>
    <scope>NUCLEOTIDE SEQUENCE [LARGE SCALE GENOMIC DNA]</scope>
    <source>
        <strain evidence="8">SYSU2018</strain>
    </source>
</reference>
<organism evidence="8 9">
    <name type="scientific">Cryptolaemus montrouzieri</name>
    <dbReference type="NCBI Taxonomy" id="559131"/>
    <lineage>
        <taxon>Eukaryota</taxon>
        <taxon>Metazoa</taxon>
        <taxon>Ecdysozoa</taxon>
        <taxon>Arthropoda</taxon>
        <taxon>Hexapoda</taxon>
        <taxon>Insecta</taxon>
        <taxon>Pterygota</taxon>
        <taxon>Neoptera</taxon>
        <taxon>Endopterygota</taxon>
        <taxon>Coleoptera</taxon>
        <taxon>Polyphaga</taxon>
        <taxon>Cucujiformia</taxon>
        <taxon>Coccinelloidea</taxon>
        <taxon>Coccinellidae</taxon>
        <taxon>Scymninae</taxon>
        <taxon>Scymnini</taxon>
        <taxon>Cryptolaemus</taxon>
    </lineage>
</organism>
<proteinExistence type="inferred from homology"/>
<dbReference type="GO" id="GO:0003677">
    <property type="term" value="F:DNA binding"/>
    <property type="evidence" value="ECO:0007669"/>
    <property type="project" value="UniProtKB-UniRule"/>
</dbReference>
<name>A0ABD2P6M9_9CUCU</name>
<comment type="caution">
    <text evidence="8">The sequence shown here is derived from an EMBL/GenBank/DDBJ whole genome shotgun (WGS) entry which is preliminary data.</text>
</comment>
<evidence type="ECO:0000313" key="9">
    <source>
        <dbReference type="Proteomes" id="UP001516400"/>
    </source>
</evidence>
<dbReference type="InterPro" id="IPR016266">
    <property type="entry name" value="POLE2"/>
</dbReference>
<dbReference type="PANTHER" id="PTHR12708">
    <property type="entry name" value="DNA POLYMERASE EPSILON SUBUNIT B"/>
    <property type="match status" value="1"/>
</dbReference>
<dbReference type="Gene3D" id="3.60.21.60">
    <property type="match status" value="1"/>
</dbReference>
<comment type="function">
    <text evidence="6">Participates in DNA repair and in chromosomal DNA replication.</text>
</comment>
<evidence type="ECO:0000256" key="3">
    <source>
        <dbReference type="ARBA" id="ARBA00022705"/>
    </source>
</evidence>
<evidence type="ECO:0000256" key="6">
    <source>
        <dbReference type="PIRNR" id="PIRNR000799"/>
    </source>
</evidence>
<evidence type="ECO:0000256" key="4">
    <source>
        <dbReference type="ARBA" id="ARBA00023125"/>
    </source>
</evidence>
<comment type="similarity">
    <text evidence="2 6">Belongs to the DNA polymerase epsilon subunit B family.</text>
</comment>
<dbReference type="Gene3D" id="1.10.8.60">
    <property type="match status" value="1"/>
</dbReference>
<dbReference type="Proteomes" id="UP001516400">
    <property type="component" value="Unassembled WGS sequence"/>
</dbReference>
<protein>
    <recommendedName>
        <fullName evidence="6">DNA polymerase epsilon subunit</fullName>
    </recommendedName>
    <alternativeName>
        <fullName evidence="6">DNA polymerase II subunit 2</fullName>
    </alternativeName>
</protein>